<name>A0A8T0VUA8_PANVG</name>
<accession>A0A8T0VUA8</accession>
<evidence type="ECO:0000313" key="2">
    <source>
        <dbReference type="EMBL" id="KAG2640471.1"/>
    </source>
</evidence>
<feature type="compositionally biased region" description="Polar residues" evidence="1">
    <location>
        <begin position="209"/>
        <end position="220"/>
    </location>
</feature>
<dbReference type="AlphaFoldDB" id="A0A8T0VUA8"/>
<dbReference type="Proteomes" id="UP000823388">
    <property type="component" value="Chromosome 2K"/>
</dbReference>
<comment type="caution">
    <text evidence="2">The sequence shown here is derived from an EMBL/GenBank/DDBJ whole genome shotgun (WGS) entry which is preliminary data.</text>
</comment>
<sequence>FFLMFLDAASYAHITGLINGIEPLNGSNYVSWKEKLEINLALLDLDYALNNDAPKEPQQDAENYEALRKEYNDKKALWEPSNRKCLMIIKSSIIESIRGAISDSNSAKEYLSKVKDYTLIKRLVEEKYNPTGSIREHIMKKCHMAAKLKSLKMEISDGFLSIDEMIAMCVQEEERLKAERIEHIDQFQTSQKQQYKRFVNEYMKPKNPQFKNKGQCSKKIQQNKPQQKPQQNTNTDAGSEEKKEGCRLCGKPGHFL</sequence>
<keyword evidence="3" id="KW-1185">Reference proteome</keyword>
<organism evidence="2 3">
    <name type="scientific">Panicum virgatum</name>
    <name type="common">Blackwell switchgrass</name>
    <dbReference type="NCBI Taxonomy" id="38727"/>
    <lineage>
        <taxon>Eukaryota</taxon>
        <taxon>Viridiplantae</taxon>
        <taxon>Streptophyta</taxon>
        <taxon>Embryophyta</taxon>
        <taxon>Tracheophyta</taxon>
        <taxon>Spermatophyta</taxon>
        <taxon>Magnoliopsida</taxon>
        <taxon>Liliopsida</taxon>
        <taxon>Poales</taxon>
        <taxon>Poaceae</taxon>
        <taxon>PACMAD clade</taxon>
        <taxon>Panicoideae</taxon>
        <taxon>Panicodae</taxon>
        <taxon>Paniceae</taxon>
        <taxon>Panicinae</taxon>
        <taxon>Panicum</taxon>
        <taxon>Panicum sect. Hiantes</taxon>
    </lineage>
</organism>
<gene>
    <name evidence="2" type="ORF">PVAP13_2KG357728</name>
</gene>
<feature type="compositionally biased region" description="Low complexity" evidence="1">
    <location>
        <begin position="222"/>
        <end position="235"/>
    </location>
</feature>
<protein>
    <recommendedName>
        <fullName evidence="4">DUF4219 domain-containing protein</fullName>
    </recommendedName>
</protein>
<evidence type="ECO:0008006" key="4">
    <source>
        <dbReference type="Google" id="ProtNLM"/>
    </source>
</evidence>
<reference evidence="2 3" key="1">
    <citation type="submission" date="2020-05" db="EMBL/GenBank/DDBJ databases">
        <title>WGS assembly of Panicum virgatum.</title>
        <authorList>
            <person name="Lovell J.T."/>
            <person name="Jenkins J."/>
            <person name="Shu S."/>
            <person name="Juenger T.E."/>
            <person name="Schmutz J."/>
        </authorList>
    </citation>
    <scope>NUCLEOTIDE SEQUENCE [LARGE SCALE GENOMIC DNA]</scope>
    <source>
        <strain evidence="3">cv. AP13</strain>
    </source>
</reference>
<feature type="non-terminal residue" evidence="2">
    <location>
        <position position="1"/>
    </location>
</feature>
<dbReference type="EMBL" id="CM029039">
    <property type="protein sequence ID" value="KAG2640471.1"/>
    <property type="molecule type" value="Genomic_DNA"/>
</dbReference>
<evidence type="ECO:0000313" key="3">
    <source>
        <dbReference type="Proteomes" id="UP000823388"/>
    </source>
</evidence>
<feature type="region of interest" description="Disordered" evidence="1">
    <location>
        <begin position="208"/>
        <end position="256"/>
    </location>
</feature>
<evidence type="ECO:0000256" key="1">
    <source>
        <dbReference type="SAM" id="MobiDB-lite"/>
    </source>
</evidence>
<proteinExistence type="predicted"/>